<dbReference type="Gene3D" id="3.40.50.410">
    <property type="entry name" value="von Willebrand factor, type A domain"/>
    <property type="match status" value="1"/>
</dbReference>
<organism evidence="2 3">
    <name type="scientific">Limimaricola cinnabarinus LL-001</name>
    <dbReference type="NCBI Taxonomy" id="1337093"/>
    <lineage>
        <taxon>Bacteria</taxon>
        <taxon>Pseudomonadati</taxon>
        <taxon>Pseudomonadota</taxon>
        <taxon>Alphaproteobacteria</taxon>
        <taxon>Rhodobacterales</taxon>
        <taxon>Paracoccaceae</taxon>
        <taxon>Limimaricola</taxon>
    </lineage>
</organism>
<evidence type="ECO:0000313" key="3">
    <source>
        <dbReference type="Proteomes" id="UP000016566"/>
    </source>
</evidence>
<proteinExistence type="predicted"/>
<dbReference type="EMBL" id="BATB01000056">
    <property type="protein sequence ID" value="GAD57021.1"/>
    <property type="molecule type" value="Genomic_DNA"/>
</dbReference>
<dbReference type="STRING" id="1337093.MBELCI_3073"/>
<accession>U2YNV1</accession>
<evidence type="ECO:0000259" key="1">
    <source>
        <dbReference type="Pfam" id="PF13400"/>
    </source>
</evidence>
<comment type="caution">
    <text evidence="2">The sequence shown here is derived from an EMBL/GenBank/DDBJ whole genome shotgun (WGS) entry which is preliminary data.</text>
</comment>
<gene>
    <name evidence="2" type="ORF">MBELCI_3073</name>
</gene>
<dbReference type="InterPro" id="IPR028087">
    <property type="entry name" value="Tad_N"/>
</dbReference>
<keyword evidence="3" id="KW-1185">Reference proteome</keyword>
<dbReference type="AlphaFoldDB" id="U2YNV1"/>
<dbReference type="InterPro" id="IPR036465">
    <property type="entry name" value="vWFA_dom_sf"/>
</dbReference>
<name>U2YNV1_9RHOB</name>
<protein>
    <recommendedName>
        <fullName evidence="1">Putative Flp pilus-assembly TadG-like N-terminal domain-containing protein</fullName>
    </recommendedName>
</protein>
<dbReference type="SUPFAM" id="SSF53300">
    <property type="entry name" value="vWA-like"/>
    <property type="match status" value="1"/>
</dbReference>
<sequence>MIMMALGGLGVDTMRTETARTELQSTLDRAVLAAADLQQTRDPEAVVRDYFVKAGFPADLPNVQVVQGLNSRTVRASAALPVSTTFLRIIGIDSFNAPAVGSATESVSDVEISLVLDVSGSMNSNNRLPRLKTAGHEFIDTMFDSIAPENLSISLVPYSTQVNIGADLASAASVATTHGYSYCVDLPNTAYDTSWPSPVALVQAGHFDMSGYSPQASTSSIASYGNTNANTLNCRTGSSFEVLPWSNTRQTLRNRITGLTADGWTSIEMGVNWGLALLDPVARGALTSMISRGKVSPTLAGWPRGFLGTEAMKVLVVMTDGANTYDFRLKSPYSRNDLSDVWLYGTDEYVVKVSNSRYFRAKNQSFASALPSGGTRLRWPELFDRMSIREHAYHLRVQQYSNSAERQAEWTKWTSIVEHSDAAEKNARLSRICAAARAQGVVIFTIGFEADEPGAVTAMADCASSPSHFYRVEGLQISSAFTSIASQIKALRLVQ</sequence>
<dbReference type="eggNOG" id="COG4655">
    <property type="taxonomic scope" value="Bacteria"/>
</dbReference>
<evidence type="ECO:0000313" key="2">
    <source>
        <dbReference type="EMBL" id="GAD57021.1"/>
    </source>
</evidence>
<reference evidence="2" key="1">
    <citation type="journal article" date="2013" name="Genome Announc.">
        <title>Draft Genome Sequence of Loktanella cinnabarina LL-001T, Isolated from Deep-Sea Floor Sediment.</title>
        <authorList>
            <person name="Nishi S."/>
            <person name="Tsubouchi T."/>
            <person name="Takaki Y."/>
            <person name="Koyanagi R."/>
            <person name="Satoh N."/>
            <person name="Maruyama T."/>
            <person name="Hatada Y."/>
        </authorList>
    </citation>
    <scope>NUCLEOTIDE SEQUENCE [LARGE SCALE GENOMIC DNA]</scope>
    <source>
        <strain evidence="2">LL-001</strain>
    </source>
</reference>
<dbReference type="Pfam" id="PF13400">
    <property type="entry name" value="Tad"/>
    <property type="match status" value="1"/>
</dbReference>
<dbReference type="Proteomes" id="UP000016566">
    <property type="component" value="Unassembled WGS sequence"/>
</dbReference>
<feature type="domain" description="Putative Flp pilus-assembly TadG-like N-terminal" evidence="1">
    <location>
        <begin position="3"/>
        <end position="35"/>
    </location>
</feature>